<protein>
    <submittedName>
        <fullName evidence="1">Uncharacterized protein</fullName>
    </submittedName>
</protein>
<reference evidence="1 2" key="1">
    <citation type="submission" date="2014-02" db="EMBL/GenBank/DDBJ databases">
        <authorList>
            <person name="Sears C."/>
            <person name="Carroll K."/>
            <person name="Sack B.R."/>
            <person name="Qadri F."/>
            <person name="Myers L.L."/>
            <person name="Chung G.-T."/>
            <person name="Escheverria P."/>
            <person name="Fraser C.M."/>
            <person name="Sadzewicz L."/>
            <person name="Shefchek K.A."/>
            <person name="Tallon L."/>
            <person name="Das S.P."/>
            <person name="Daugherty S."/>
            <person name="Mongodin E.F."/>
        </authorList>
    </citation>
    <scope>NUCLEOTIDE SEQUENCE [LARGE SCALE GENOMIC DNA]</scope>
    <source>
        <strain evidence="1 2">2-F-2 #4</strain>
    </source>
</reference>
<evidence type="ECO:0000313" key="2">
    <source>
        <dbReference type="Proteomes" id="UP000022272"/>
    </source>
</evidence>
<dbReference type="EMBL" id="JGDM01000047">
    <property type="protein sequence ID" value="EXZ44816.1"/>
    <property type="molecule type" value="Genomic_DNA"/>
</dbReference>
<dbReference type="AlphaFoldDB" id="A0A016BW61"/>
<accession>A0A016BW61</accession>
<comment type="caution">
    <text evidence="1">The sequence shown here is derived from an EMBL/GenBank/DDBJ whole genome shotgun (WGS) entry which is preliminary data.</text>
</comment>
<sequence>MEIKYIFCIVFCFWAMKTTMAQSDNNLFALEKQLCFIQDTLSILRQNYSYTDDNYCDSLQHRFSILLEELCAVDKEMKYDFIELRKKERQFTMAVSVDEDMRVFSRNTYFGGSMPLFASYIQYKDKEHLYFFDINEDNDMGICYDTIYSIQALNKRYYLLSGTSQIAAAYPLAVMKAVSCANGELKKEIIFVSGNQQTDYLSISYRYVKDNIDTRLFISGNLTFPRIVYVETQEEILKPVTVRDKDDIKYIGGEIDVYKLERNKNEIKFINNNESYHLNDDPF</sequence>
<dbReference type="RefSeq" id="WP_032570368.1">
    <property type="nucleotide sequence ID" value="NZ_JGDM01000047.1"/>
</dbReference>
<dbReference type="PATRIC" id="fig|1339280.3.peg.1853"/>
<name>A0A016BW61_BACFG</name>
<dbReference type="Proteomes" id="UP000022272">
    <property type="component" value="Unassembled WGS sequence"/>
</dbReference>
<proteinExistence type="predicted"/>
<gene>
    <name evidence="1" type="ORF">M076_1925</name>
</gene>
<evidence type="ECO:0000313" key="1">
    <source>
        <dbReference type="EMBL" id="EXZ44816.1"/>
    </source>
</evidence>
<organism evidence="1 2">
    <name type="scientific">Bacteroides fragilis str. 2-F-2 #4</name>
    <dbReference type="NCBI Taxonomy" id="1339280"/>
    <lineage>
        <taxon>Bacteria</taxon>
        <taxon>Pseudomonadati</taxon>
        <taxon>Bacteroidota</taxon>
        <taxon>Bacteroidia</taxon>
        <taxon>Bacteroidales</taxon>
        <taxon>Bacteroidaceae</taxon>
        <taxon>Bacteroides</taxon>
    </lineage>
</organism>